<keyword evidence="4" id="KW-0408">Iron</keyword>
<dbReference type="SFLD" id="SFLDG01065">
    <property type="entry name" value="anaerobic_coproporphyrinogen-I"/>
    <property type="match status" value="1"/>
</dbReference>
<dbReference type="Pfam" id="PF04055">
    <property type="entry name" value="Radical_SAM"/>
    <property type="match status" value="1"/>
</dbReference>
<dbReference type="EC" id="1.3.98.3" evidence="7"/>
<keyword evidence="3" id="KW-0479">Metal-binding</keyword>
<dbReference type="Gene3D" id="3.20.20.70">
    <property type="entry name" value="Aldolase class I"/>
    <property type="match status" value="1"/>
</dbReference>
<dbReference type="GO" id="GO:0046872">
    <property type="term" value="F:metal ion binding"/>
    <property type="evidence" value="ECO:0007669"/>
    <property type="project" value="UniProtKB-KW"/>
</dbReference>
<evidence type="ECO:0000256" key="1">
    <source>
        <dbReference type="ARBA" id="ARBA00001966"/>
    </source>
</evidence>
<evidence type="ECO:0000313" key="7">
    <source>
        <dbReference type="EMBL" id="EEE45629.2"/>
    </source>
</evidence>
<dbReference type="InterPro" id="IPR058240">
    <property type="entry name" value="rSAM_sf"/>
</dbReference>
<keyword evidence="2" id="KW-0949">S-adenosyl-L-methionine</keyword>
<gene>
    <name evidence="7" type="ORF">SADFL11_2918</name>
</gene>
<evidence type="ECO:0000313" key="8">
    <source>
        <dbReference type="Proteomes" id="UP000004703"/>
    </source>
</evidence>
<dbReference type="Proteomes" id="UP000004703">
    <property type="component" value="Chromosome"/>
</dbReference>
<name>A0A5E8H042_ROSAD</name>
<comment type="caution">
    <text evidence="7">The sequence shown here is derived from an EMBL/GenBank/DDBJ whole genome shotgun (WGS) entry which is preliminary data.</text>
</comment>
<evidence type="ECO:0000256" key="2">
    <source>
        <dbReference type="ARBA" id="ARBA00022691"/>
    </source>
</evidence>
<dbReference type="InterPro" id="IPR007197">
    <property type="entry name" value="rSAM"/>
</dbReference>
<dbReference type="SMART" id="SM00729">
    <property type="entry name" value="Elp3"/>
    <property type="match status" value="1"/>
</dbReference>
<reference evidence="7 8" key="1">
    <citation type="submission" date="2008-01" db="EMBL/GenBank/DDBJ databases">
        <authorList>
            <person name="Wagner-Dobler I."/>
            <person name="Ferriera S."/>
            <person name="Johnson J."/>
            <person name="Kravitz S."/>
            <person name="Beeson K."/>
            <person name="Sutton G."/>
            <person name="Rogers Y.-H."/>
            <person name="Friedman R."/>
            <person name="Frazier M."/>
            <person name="Venter J.C."/>
        </authorList>
    </citation>
    <scope>NUCLEOTIDE SEQUENCE [LARGE SCALE GENOMIC DNA]</scope>
    <source>
        <strain evidence="8">DSM 17067 / NCIMB 14079 / DFL-11</strain>
    </source>
</reference>
<evidence type="ECO:0000256" key="3">
    <source>
        <dbReference type="ARBA" id="ARBA00022723"/>
    </source>
</evidence>
<dbReference type="EMBL" id="ACCU02000003">
    <property type="protein sequence ID" value="EEE45629.2"/>
    <property type="molecule type" value="Genomic_DNA"/>
</dbReference>
<dbReference type="GO" id="GO:0006779">
    <property type="term" value="P:porphyrin-containing compound biosynthetic process"/>
    <property type="evidence" value="ECO:0007669"/>
    <property type="project" value="TreeGrafter"/>
</dbReference>
<dbReference type="CDD" id="cd01335">
    <property type="entry name" value="Radical_SAM"/>
    <property type="match status" value="1"/>
</dbReference>
<comment type="cofactor">
    <cofactor evidence="1">
        <name>[4Fe-4S] cluster</name>
        <dbReference type="ChEBI" id="CHEBI:49883"/>
    </cofactor>
</comment>
<sequence length="462" mass="52342">MFRELSTDTVYAYPNAALLGNTACLRALSDSRADTGWGGSTAVYVHVPFCASLCQFCGFAKSTDLRREVLNRFVDQICAEIDLTAAQLHFTGRRISALYFGGGTASVLTPAMIERILTKLTDTFRFEADAEMTFEGECRSLSRRGYLEEVRNFGFRRVSFGVQTMDETFREILNLKPSVADLGLLRGRAEALFDEVCIDFIYGWPGLGRGHLAADIRALLDVIAPTSIELFRFEKLEASPKFLQCLYETGLRDLDTATLLAQYADAQKCFVEAGLPQVSYSKFSRDGHSLNYDESYSAHFYGFDNANVLGFGRGAQSFVDGRMWSFGLQEHEHAQLLQQGVLPIGIFATYRRDEREAVSWPRRGHIGADVVARYRDPEYPARLQALLRAGYIMRNEDAYQLTERGWLWVPNLLHYLMPRTQRRHFRRDELQGLIEGRHEASSDPAALMPLVRMRGQYKAVYV</sequence>
<proteinExistence type="predicted"/>
<keyword evidence="5" id="KW-0411">Iron-sulfur</keyword>
<dbReference type="GO" id="GO:0051989">
    <property type="term" value="F:coproporphyrinogen dehydrogenase activity"/>
    <property type="evidence" value="ECO:0007669"/>
    <property type="project" value="UniProtKB-EC"/>
</dbReference>
<evidence type="ECO:0000259" key="6">
    <source>
        <dbReference type="SMART" id="SM00729"/>
    </source>
</evidence>
<dbReference type="PANTHER" id="PTHR13932:SF5">
    <property type="entry name" value="RADICAL S-ADENOSYL METHIONINE DOMAIN-CONTAINING PROTEIN 1, MITOCHONDRIAL"/>
    <property type="match status" value="1"/>
</dbReference>
<dbReference type="InterPro" id="IPR013785">
    <property type="entry name" value="Aldolase_TIM"/>
</dbReference>
<protein>
    <submittedName>
        <fullName evidence="7">Coproporphyrinogen III oxidase</fullName>
        <ecNumber evidence="7">1.3.98.3</ecNumber>
    </submittedName>
</protein>
<dbReference type="GO" id="GO:0005737">
    <property type="term" value="C:cytoplasm"/>
    <property type="evidence" value="ECO:0007669"/>
    <property type="project" value="TreeGrafter"/>
</dbReference>
<dbReference type="PANTHER" id="PTHR13932">
    <property type="entry name" value="COPROPORPHYRINIGEN III OXIDASE"/>
    <property type="match status" value="1"/>
</dbReference>
<evidence type="ECO:0000256" key="4">
    <source>
        <dbReference type="ARBA" id="ARBA00023004"/>
    </source>
</evidence>
<accession>A0A5E8H042</accession>
<evidence type="ECO:0000256" key="5">
    <source>
        <dbReference type="ARBA" id="ARBA00023014"/>
    </source>
</evidence>
<keyword evidence="7" id="KW-0560">Oxidoreductase</keyword>
<dbReference type="InterPro" id="IPR034505">
    <property type="entry name" value="Coproporphyrinogen-III_oxidase"/>
</dbReference>
<dbReference type="AlphaFoldDB" id="A0A5E8H042"/>
<organism evidence="7 8">
    <name type="scientific">Roseibium alexandrii (strain DSM 17067 / NCIMB 14079 / DFL-11)</name>
    <name type="common">Labrenzia alexandrii</name>
    <dbReference type="NCBI Taxonomy" id="244592"/>
    <lineage>
        <taxon>Bacteria</taxon>
        <taxon>Pseudomonadati</taxon>
        <taxon>Pseudomonadota</taxon>
        <taxon>Alphaproteobacteria</taxon>
        <taxon>Hyphomicrobiales</taxon>
        <taxon>Stappiaceae</taxon>
        <taxon>Roseibium</taxon>
    </lineage>
</organism>
<dbReference type="GO" id="GO:0051539">
    <property type="term" value="F:4 iron, 4 sulfur cluster binding"/>
    <property type="evidence" value="ECO:0007669"/>
    <property type="project" value="TreeGrafter"/>
</dbReference>
<reference evidence="7 8" key="2">
    <citation type="submission" date="2013-04" db="EMBL/GenBank/DDBJ databases">
        <authorList>
            <person name="Fiebig A."/>
            <person name="Pradella S."/>
            <person name="Wagner-Doebler I."/>
        </authorList>
    </citation>
    <scope>NUCLEOTIDE SEQUENCE [LARGE SCALE GENOMIC DNA]</scope>
    <source>
        <strain evidence="8">DSM 17067 / NCIMB 14079 / DFL-11</strain>
    </source>
</reference>
<dbReference type="InterPro" id="IPR006638">
    <property type="entry name" value="Elp3/MiaA/NifB-like_rSAM"/>
</dbReference>
<dbReference type="RefSeq" id="WP_081450574.1">
    <property type="nucleotide sequence ID" value="NZ_CM011002.1"/>
</dbReference>
<feature type="domain" description="Elp3/MiaA/NifB-like radical SAM core" evidence="6">
    <location>
        <begin position="40"/>
        <end position="265"/>
    </location>
</feature>
<dbReference type="SFLD" id="SFLDS00029">
    <property type="entry name" value="Radical_SAM"/>
    <property type="match status" value="1"/>
</dbReference>
<dbReference type="SUPFAM" id="SSF102114">
    <property type="entry name" value="Radical SAM enzymes"/>
    <property type="match status" value="1"/>
</dbReference>